<evidence type="ECO:0000256" key="6">
    <source>
        <dbReference type="RuleBase" id="RU367075"/>
    </source>
</evidence>
<keyword evidence="6" id="KW-0472">Membrane</keyword>
<feature type="coiled-coil region" evidence="7">
    <location>
        <begin position="787"/>
        <end position="885"/>
    </location>
</feature>
<dbReference type="GO" id="GO:0015031">
    <property type="term" value="P:protein transport"/>
    <property type="evidence" value="ECO:0007669"/>
    <property type="project" value="UniProtKB-KW"/>
</dbReference>
<protein>
    <recommendedName>
        <fullName evidence="6">Autophagy-related protein 11</fullName>
    </recommendedName>
</protein>
<proteinExistence type="inferred from homology"/>
<feature type="domain" description="Autophagy protein ATG17-like" evidence="9">
    <location>
        <begin position="131"/>
        <end position="461"/>
    </location>
</feature>
<evidence type="ECO:0000256" key="8">
    <source>
        <dbReference type="SAM" id="MobiDB-lite"/>
    </source>
</evidence>
<dbReference type="Pfam" id="PF04108">
    <property type="entry name" value="ATG17_like"/>
    <property type="match status" value="1"/>
</dbReference>
<dbReference type="GO" id="GO:0061709">
    <property type="term" value="P:reticulophagy"/>
    <property type="evidence" value="ECO:0007669"/>
    <property type="project" value="TreeGrafter"/>
</dbReference>
<dbReference type="PANTHER" id="PTHR13222:SF1">
    <property type="entry name" value="RB1-INDUCIBLE COILED-COIL PROTEIN 1"/>
    <property type="match status" value="1"/>
</dbReference>
<feature type="region of interest" description="Disordered" evidence="8">
    <location>
        <begin position="710"/>
        <end position="733"/>
    </location>
</feature>
<keyword evidence="6" id="KW-0926">Vacuole</keyword>
<dbReference type="Proteomes" id="UP001212152">
    <property type="component" value="Unassembled WGS sequence"/>
</dbReference>
<comment type="subunit">
    <text evidence="6">Homodimer.</text>
</comment>
<feature type="coiled-coil region" evidence="7">
    <location>
        <begin position="274"/>
        <end position="308"/>
    </location>
</feature>
<dbReference type="GO" id="GO:0060090">
    <property type="term" value="F:molecular adaptor activity"/>
    <property type="evidence" value="ECO:0007669"/>
    <property type="project" value="TreeGrafter"/>
</dbReference>
<dbReference type="GO" id="GO:0034517">
    <property type="term" value="P:ribophagy"/>
    <property type="evidence" value="ECO:0007669"/>
    <property type="project" value="TreeGrafter"/>
</dbReference>
<keyword evidence="2 6" id="KW-0813">Transport</keyword>
<keyword evidence="3 6" id="KW-0653">Protein transport</keyword>
<dbReference type="GO" id="GO:0034045">
    <property type="term" value="C:phagophore assembly site membrane"/>
    <property type="evidence" value="ECO:0007669"/>
    <property type="project" value="UniProtKB-SubCell"/>
</dbReference>
<dbReference type="PANTHER" id="PTHR13222">
    <property type="entry name" value="RB1-INDUCIBLE COILED-COIL"/>
    <property type="match status" value="1"/>
</dbReference>
<keyword evidence="12" id="KW-1185">Reference proteome</keyword>
<evidence type="ECO:0000256" key="5">
    <source>
        <dbReference type="ARBA" id="ARBA00023054"/>
    </source>
</evidence>
<comment type="subcellular location">
    <subcellularLocation>
        <location evidence="6">Preautophagosomal structure membrane</location>
        <topology evidence="6">Peripheral membrane protein</topology>
    </subcellularLocation>
    <subcellularLocation>
        <location evidence="6">Vacuole membrane</location>
        <topology evidence="6">Peripheral membrane protein</topology>
    </subcellularLocation>
    <text evidence="6">During pexophagy, accumulates in the vacuolar membrane region, where the peroxisomes contact the vacuole.</text>
</comment>
<dbReference type="GO" id="GO:0005774">
    <property type="term" value="C:vacuolar membrane"/>
    <property type="evidence" value="ECO:0007669"/>
    <property type="project" value="UniProtKB-SubCell"/>
</dbReference>
<gene>
    <name evidence="11" type="ORF">HDU87_006886</name>
</gene>
<dbReference type="GO" id="GO:1903599">
    <property type="term" value="P:positive regulation of autophagy of mitochondrion"/>
    <property type="evidence" value="ECO:0007669"/>
    <property type="project" value="UniProtKB-UniRule"/>
</dbReference>
<evidence type="ECO:0000256" key="2">
    <source>
        <dbReference type="ARBA" id="ARBA00022448"/>
    </source>
</evidence>
<keyword evidence="4 6" id="KW-0072">Autophagy</keyword>
<feature type="region of interest" description="Disordered" evidence="8">
    <location>
        <begin position="576"/>
        <end position="599"/>
    </location>
</feature>
<comment type="function">
    <text evidence="6">Involved in cytoplasm to vacuole transport (Cvt), pexophagy, mitophagy and nucleophagy. Recruits mitochondria for their selective degradation via autophagy (mitophagy) during starvation. Works as scaffold proteins that recruit ATG proteins to the pre-autophagosome (PAS), the site of vesicle/autophagosome formation. Required for the Cvt vesicles completion.</text>
</comment>
<name>A0AAD5XQ94_9FUNG</name>
<dbReference type="InterPro" id="IPR040040">
    <property type="entry name" value="ATG11"/>
</dbReference>
<reference evidence="11" key="1">
    <citation type="submission" date="2020-05" db="EMBL/GenBank/DDBJ databases">
        <title>Phylogenomic resolution of chytrid fungi.</title>
        <authorList>
            <person name="Stajich J.E."/>
            <person name="Amses K."/>
            <person name="Simmons R."/>
            <person name="Seto K."/>
            <person name="Myers J."/>
            <person name="Bonds A."/>
            <person name="Quandt C.A."/>
            <person name="Barry K."/>
            <person name="Liu P."/>
            <person name="Grigoriev I."/>
            <person name="Longcore J.E."/>
            <person name="James T.Y."/>
        </authorList>
    </citation>
    <scope>NUCLEOTIDE SEQUENCE</scope>
    <source>
        <strain evidence="11">JEL0379</strain>
    </source>
</reference>
<keyword evidence="5 7" id="KW-0175">Coiled coil</keyword>
<dbReference type="GO" id="GO:0034727">
    <property type="term" value="P:piecemeal microautophagy of the nucleus"/>
    <property type="evidence" value="ECO:0007669"/>
    <property type="project" value="TreeGrafter"/>
</dbReference>
<dbReference type="GO" id="GO:0000422">
    <property type="term" value="P:autophagy of mitochondrion"/>
    <property type="evidence" value="ECO:0007669"/>
    <property type="project" value="TreeGrafter"/>
</dbReference>
<dbReference type="Pfam" id="PF10377">
    <property type="entry name" value="ATG11"/>
    <property type="match status" value="1"/>
</dbReference>
<evidence type="ECO:0000256" key="1">
    <source>
        <dbReference type="ARBA" id="ARBA00009729"/>
    </source>
</evidence>
<evidence type="ECO:0000259" key="9">
    <source>
        <dbReference type="Pfam" id="PF04108"/>
    </source>
</evidence>
<organism evidence="11 12">
    <name type="scientific">Geranomyces variabilis</name>
    <dbReference type="NCBI Taxonomy" id="109894"/>
    <lineage>
        <taxon>Eukaryota</taxon>
        <taxon>Fungi</taxon>
        <taxon>Fungi incertae sedis</taxon>
        <taxon>Chytridiomycota</taxon>
        <taxon>Chytridiomycota incertae sedis</taxon>
        <taxon>Chytridiomycetes</taxon>
        <taxon>Spizellomycetales</taxon>
        <taxon>Powellomycetaceae</taxon>
        <taxon>Geranomyces</taxon>
    </lineage>
</organism>
<comment type="caution">
    <text evidence="11">The sequence shown here is derived from an EMBL/GenBank/DDBJ whole genome shotgun (WGS) entry which is preliminary data.</text>
</comment>
<dbReference type="AlphaFoldDB" id="A0AAD5XQ94"/>
<dbReference type="GO" id="GO:0000045">
    <property type="term" value="P:autophagosome assembly"/>
    <property type="evidence" value="ECO:0007669"/>
    <property type="project" value="UniProtKB-UniRule"/>
</dbReference>
<accession>A0AAD5XQ94</accession>
<evidence type="ECO:0000256" key="4">
    <source>
        <dbReference type="ARBA" id="ARBA00023006"/>
    </source>
</evidence>
<dbReference type="InterPro" id="IPR045326">
    <property type="entry name" value="ATG17-like_dom"/>
</dbReference>
<sequence>MKVYQAESGASLNVRAFAASESLEQVKEEIFALSLIPPQAQILLLGGTAGGAQVKETDIEDIFKEDAVLYVYNRLLLLDTPDPAAMMPVVPDIEPPVPLKVLVDINFRTAATTAAKCAAYVNVFRSHMMYSQATSRTAAYHLSICEKSYHEQKAQADALAVALTNLKGHSRAVCEAFDNFYQHAQKEMAKHAVRIQSFPTDMQALHRLPIHAAIVDGDRYLSDYVPEDRLITWAENCRIAHENLAHKIAASAETIKTVRAGNEYEMSTSLDLDLRQLESHLADARSAKQRLDAKHQRVERDLAKIEEMLADGQSVQNEKFSSLDHLLKIHRDEYLPAITDNDAMIRHWTSVFIDSKKRVSTELLRRLRSISQLQSQIAAVSPVLTELSDTMNAHTQAFAQLLHVHRMPAAWGVALVEIVRRKEFVKVFISKAKEMADVLGRFRSQEERRRETFRSEIARYLPTNLVHGLDDKPPYCEVSLSNTTGNLPDLSREDVNEFEKLITSIHSTMLDNEPGGGAGASQTHSNHSISKLIATIVKMSSQVDATPADFERILAKSGFSEKLARLEEENARLRMGGARSLADDQSRTHISRSPSSGQDAFAAQQEIASLRNRLLESEARGQAAERRCQEMEAQLFGAEQQLQAERKKGAELNTALQFAKDEKQQLEEALGTCQARISDAERIQAELETEASRTHLFYEEVSTALAECSRTLEEPSKNAPSTPQASSPSVPATVTADDIRKSLRALHDDILCQTAELVSCRDMLRSEEDHTNTESIDMEVVALAAEVAELRADLQRSDHDVQELREQLTFTEAREAIVEAELHSVRALLKRAETDLAALRGKLIEQKEEATVQQARSSSEFANTRTTLEKRISELEAEIARGRAAIEADRTSLTSLQDRIASVDAGQHSLPDAAASMQELANNIGELWDAHQTRARAARLDSQKEIEDLTAKVVDLARALEAKEQAAAESAAADAKKQAQEPPADSRQQSGESTALSEIRAWAAFNVNSPHYFLSPDSAKTCADRMKDRGYFLAHIKGIEERAVNARDPTSNPFGLATSTRYRLCAVVPWE</sequence>
<feature type="domain" description="Autophagy-related protein 11 C-terminal" evidence="10">
    <location>
        <begin position="929"/>
        <end position="1065"/>
    </location>
</feature>
<evidence type="ECO:0000256" key="7">
    <source>
        <dbReference type="SAM" id="Coils"/>
    </source>
</evidence>
<evidence type="ECO:0000313" key="12">
    <source>
        <dbReference type="Proteomes" id="UP001212152"/>
    </source>
</evidence>
<dbReference type="InterPro" id="IPR019460">
    <property type="entry name" value="Atg11_C"/>
</dbReference>
<evidence type="ECO:0000313" key="11">
    <source>
        <dbReference type="EMBL" id="KAJ3174770.1"/>
    </source>
</evidence>
<evidence type="ECO:0000259" key="10">
    <source>
        <dbReference type="Pfam" id="PF10377"/>
    </source>
</evidence>
<dbReference type="GO" id="GO:1990316">
    <property type="term" value="C:Atg1/ULK1 kinase complex"/>
    <property type="evidence" value="ECO:0007669"/>
    <property type="project" value="TreeGrafter"/>
</dbReference>
<comment type="similarity">
    <text evidence="1 6">Belongs to the ATG11 family.</text>
</comment>
<dbReference type="EMBL" id="JADGJQ010000060">
    <property type="protein sequence ID" value="KAJ3174770.1"/>
    <property type="molecule type" value="Genomic_DNA"/>
</dbReference>
<evidence type="ECO:0000256" key="3">
    <source>
        <dbReference type="ARBA" id="ARBA00022927"/>
    </source>
</evidence>
<feature type="compositionally biased region" description="Polar residues" evidence="8">
    <location>
        <begin position="718"/>
        <end position="732"/>
    </location>
</feature>
<feature type="coiled-coil region" evidence="7">
    <location>
        <begin position="600"/>
        <end position="683"/>
    </location>
</feature>
<dbReference type="GO" id="GO:0019901">
    <property type="term" value="F:protein kinase binding"/>
    <property type="evidence" value="ECO:0007669"/>
    <property type="project" value="TreeGrafter"/>
</dbReference>
<feature type="region of interest" description="Disordered" evidence="8">
    <location>
        <begin position="968"/>
        <end position="993"/>
    </location>
</feature>